<organism evidence="2 3">
    <name type="scientific">Stentor coeruleus</name>
    <dbReference type="NCBI Taxonomy" id="5963"/>
    <lineage>
        <taxon>Eukaryota</taxon>
        <taxon>Sar</taxon>
        <taxon>Alveolata</taxon>
        <taxon>Ciliophora</taxon>
        <taxon>Postciliodesmatophora</taxon>
        <taxon>Heterotrichea</taxon>
        <taxon>Heterotrichida</taxon>
        <taxon>Stentoridae</taxon>
        <taxon>Stentor</taxon>
    </lineage>
</organism>
<dbReference type="Proteomes" id="UP000187209">
    <property type="component" value="Unassembled WGS sequence"/>
</dbReference>
<evidence type="ECO:0000313" key="3">
    <source>
        <dbReference type="Proteomes" id="UP000187209"/>
    </source>
</evidence>
<comment type="caution">
    <text evidence="2">The sequence shown here is derived from an EMBL/GenBank/DDBJ whole genome shotgun (WGS) entry which is preliminary data.</text>
</comment>
<dbReference type="PANTHER" id="PTHR12210">
    <property type="entry name" value="DULLARD PROTEIN PHOSPHATASE"/>
    <property type="match status" value="1"/>
</dbReference>
<dbReference type="FunFam" id="3.40.50.1000:FF:000093">
    <property type="entry name" value="NLI interacting factor-like phosphatase family protein"/>
    <property type="match status" value="1"/>
</dbReference>
<dbReference type="SUPFAM" id="SSF56784">
    <property type="entry name" value="HAD-like"/>
    <property type="match status" value="1"/>
</dbReference>
<dbReference type="Gene3D" id="3.40.50.1000">
    <property type="entry name" value="HAD superfamily/HAD-like"/>
    <property type="match status" value="1"/>
</dbReference>
<evidence type="ECO:0000259" key="1">
    <source>
        <dbReference type="PROSITE" id="PS50969"/>
    </source>
</evidence>
<evidence type="ECO:0000313" key="2">
    <source>
        <dbReference type="EMBL" id="OMJ68087.1"/>
    </source>
</evidence>
<keyword evidence="3" id="KW-1185">Reference proteome</keyword>
<dbReference type="InterPro" id="IPR036412">
    <property type="entry name" value="HAD-like_sf"/>
</dbReference>
<dbReference type="EMBL" id="MPUH01001386">
    <property type="protein sequence ID" value="OMJ68087.1"/>
    <property type="molecule type" value="Genomic_DNA"/>
</dbReference>
<dbReference type="NCBIfam" id="TIGR02251">
    <property type="entry name" value="HIF-SF_euk"/>
    <property type="match status" value="1"/>
</dbReference>
<protein>
    <recommendedName>
        <fullName evidence="1">FCP1 homology domain-containing protein</fullName>
    </recommendedName>
</protein>
<dbReference type="InterPro" id="IPR023214">
    <property type="entry name" value="HAD_sf"/>
</dbReference>
<reference evidence="2 3" key="1">
    <citation type="submission" date="2016-11" db="EMBL/GenBank/DDBJ databases">
        <title>The macronuclear genome of Stentor coeruleus: a giant cell with tiny introns.</title>
        <authorList>
            <person name="Slabodnick M."/>
            <person name="Ruby J.G."/>
            <person name="Reiff S.B."/>
            <person name="Swart E.C."/>
            <person name="Gosai S."/>
            <person name="Prabakaran S."/>
            <person name="Witkowska E."/>
            <person name="Larue G.E."/>
            <person name="Fisher S."/>
            <person name="Freeman R.M."/>
            <person name="Gunawardena J."/>
            <person name="Chu W."/>
            <person name="Stover N.A."/>
            <person name="Gregory B.D."/>
            <person name="Nowacki M."/>
            <person name="Derisi J."/>
            <person name="Roy S.W."/>
            <person name="Marshall W.F."/>
            <person name="Sood P."/>
        </authorList>
    </citation>
    <scope>NUCLEOTIDE SEQUENCE [LARGE SCALE GENOMIC DNA]</scope>
    <source>
        <strain evidence="2">WM001</strain>
    </source>
</reference>
<dbReference type="SMART" id="SM00577">
    <property type="entry name" value="CPDc"/>
    <property type="match status" value="1"/>
</dbReference>
<dbReference type="InterPro" id="IPR004274">
    <property type="entry name" value="FCP1_dom"/>
</dbReference>
<dbReference type="GO" id="GO:0016791">
    <property type="term" value="F:phosphatase activity"/>
    <property type="evidence" value="ECO:0007669"/>
    <property type="project" value="InterPro"/>
</dbReference>
<dbReference type="InterPro" id="IPR011948">
    <property type="entry name" value="Dullard_phosphatase"/>
</dbReference>
<proteinExistence type="predicted"/>
<dbReference type="AlphaFoldDB" id="A0A1R2AU90"/>
<dbReference type="PROSITE" id="PS50969">
    <property type="entry name" value="FCP1"/>
    <property type="match status" value="1"/>
</dbReference>
<dbReference type="Pfam" id="PF03031">
    <property type="entry name" value="NIF"/>
    <property type="match status" value="1"/>
</dbReference>
<name>A0A1R2AU90_9CILI</name>
<sequence>MQDSSDSIIEENFKNNILVSESPTLDIIQQSDANGQQLPLKLVKQSWISYFCECFRFSNISAFRKAPKDFIEPQLPKYSGKNTLVLDLDETLVHSSFTSLPCDINFSLFLEDQEYSIYVLKRPEVDRFLKICCELFEVVIFTASLEEYASPLIDLLDIEKKIPYRLYRDSCTVINNSFVKDLSRLGRDLNHVIIVDNSPVSYSLQPMNAVPIKTWIDDPQDHELNILIHVLEKLSIVNDIPKVLNEIKKRNWTLSGHSVYKLIESEFIPANRGDYNSPVNYNGVKKFKFEDV</sequence>
<dbReference type="CDD" id="cd07521">
    <property type="entry name" value="HAD_FCP1-like"/>
    <property type="match status" value="1"/>
</dbReference>
<dbReference type="OrthoDB" id="277011at2759"/>
<accession>A0A1R2AU90</accession>
<gene>
    <name evidence="2" type="ORF">SteCoe_34556</name>
</gene>
<feature type="domain" description="FCP1 homology" evidence="1">
    <location>
        <begin position="77"/>
        <end position="234"/>
    </location>
</feature>
<dbReference type="InterPro" id="IPR050365">
    <property type="entry name" value="TIM50"/>
</dbReference>